<name>A0A3F3QL32_9EURO</name>
<gene>
    <name evidence="2" type="ORF">BDQ94DRAFT_133561</name>
</gene>
<protein>
    <submittedName>
        <fullName evidence="2">Uncharacterized protein</fullName>
    </submittedName>
</protein>
<dbReference type="Proteomes" id="UP000253729">
    <property type="component" value="Unassembled WGS sequence"/>
</dbReference>
<reference evidence="2 3" key="1">
    <citation type="submission" date="2018-07" db="EMBL/GenBank/DDBJ databases">
        <title>The genomes of Aspergillus section Nigri reveals drivers in fungal speciation.</title>
        <authorList>
            <consortium name="DOE Joint Genome Institute"/>
            <person name="Vesth T.C."/>
            <person name="Nybo J."/>
            <person name="Theobald S."/>
            <person name="Brandl J."/>
            <person name="Frisvad J.C."/>
            <person name="Nielsen K.F."/>
            <person name="Lyhne E.K."/>
            <person name="Kogle M.E."/>
            <person name="Kuo A."/>
            <person name="Riley R."/>
            <person name="Clum A."/>
            <person name="Nolan M."/>
            <person name="Lipzen A."/>
            <person name="Salamov A."/>
            <person name="Henrissat B."/>
            <person name="Wiebenga A."/>
            <person name="De vries R.P."/>
            <person name="Grigoriev I.V."/>
            <person name="Mortensen U.H."/>
            <person name="Andersen M.R."/>
            <person name="Baker S.E."/>
        </authorList>
    </citation>
    <scope>NUCLEOTIDE SEQUENCE [LARGE SCALE GENOMIC DNA]</scope>
    <source>
        <strain evidence="2 3">CBS 139.54b</strain>
    </source>
</reference>
<keyword evidence="1" id="KW-1133">Transmembrane helix</keyword>
<feature type="transmembrane region" description="Helical" evidence="1">
    <location>
        <begin position="21"/>
        <end position="45"/>
    </location>
</feature>
<proteinExistence type="predicted"/>
<keyword evidence="1" id="KW-0472">Membrane</keyword>
<dbReference type="GeneID" id="38132666"/>
<accession>A0A3F3QL32</accession>
<evidence type="ECO:0000256" key="1">
    <source>
        <dbReference type="SAM" id="Phobius"/>
    </source>
</evidence>
<keyword evidence="1" id="KW-0812">Transmembrane</keyword>
<dbReference type="RefSeq" id="XP_026632752.1">
    <property type="nucleotide sequence ID" value="XM_026764310.1"/>
</dbReference>
<organism evidence="2 3">
    <name type="scientific">Aspergillus welwitschiae</name>
    <dbReference type="NCBI Taxonomy" id="1341132"/>
    <lineage>
        <taxon>Eukaryota</taxon>
        <taxon>Fungi</taxon>
        <taxon>Dikarya</taxon>
        <taxon>Ascomycota</taxon>
        <taxon>Pezizomycotina</taxon>
        <taxon>Eurotiomycetes</taxon>
        <taxon>Eurotiomycetidae</taxon>
        <taxon>Eurotiales</taxon>
        <taxon>Aspergillaceae</taxon>
        <taxon>Aspergillus</taxon>
        <taxon>Aspergillus subgen. Circumdati</taxon>
    </lineage>
</organism>
<evidence type="ECO:0000313" key="3">
    <source>
        <dbReference type="Proteomes" id="UP000253729"/>
    </source>
</evidence>
<sequence length="61" mass="7327">MIITYSYSRTDSNYDYCYVHCCYFIFILVFDFISFFISIDLLIHLAKVLGIDTPFILVPRW</sequence>
<keyword evidence="3" id="KW-1185">Reference proteome</keyword>
<evidence type="ECO:0000313" key="2">
    <source>
        <dbReference type="EMBL" id="RDH39730.1"/>
    </source>
</evidence>
<dbReference type="AlphaFoldDB" id="A0A3F3QL32"/>
<dbReference type="EMBL" id="KZ852032">
    <property type="protein sequence ID" value="RDH39730.1"/>
    <property type="molecule type" value="Genomic_DNA"/>
</dbReference>